<proteinExistence type="predicted"/>
<gene>
    <name evidence="4" type="ORF">RJ639_022349</name>
</gene>
<keyword evidence="5" id="KW-1185">Reference proteome</keyword>
<dbReference type="InterPro" id="IPR015421">
    <property type="entry name" value="PyrdxlP-dep_Trfase_major"/>
</dbReference>
<sequence>MLKQILKGQKVEQSGHSTMNSRGPVTLESTHGLARGMDSFQMLEKGFARNDSAEKKLSWIRSQIIGSDAEIETPFGSRRLTYADHTASGRCLHYIENYLINHVLPFYGTTAAIKRLQEAMGIAIPSILRQRVSKCLTNKERWVVFVGPFEHHSNILSWRQSLAEVVEIGLDDNGLLDMEALRHQLEYYQNSNRPLLGSFSACSNVTGIHSDTRALTRLLHHYGGFACFDFATSGPYVEIEMRSGAIDGYDAVFLSPHKFLGGPGSPGILLMNKTLYRLKSSPPSTCGGGTVNFVNGFDEKASFRVCNIWLSL</sequence>
<dbReference type="Proteomes" id="UP001188597">
    <property type="component" value="Unassembled WGS sequence"/>
</dbReference>
<protein>
    <recommendedName>
        <fullName evidence="3">Aminotransferase class V domain-containing protein</fullName>
    </recommendedName>
</protein>
<accession>A0AA88V5Y0</accession>
<dbReference type="Pfam" id="PF00266">
    <property type="entry name" value="Aminotran_5"/>
    <property type="match status" value="1"/>
</dbReference>
<feature type="domain" description="Aminotransferase class V" evidence="3">
    <location>
        <begin position="143"/>
        <end position="295"/>
    </location>
</feature>
<organism evidence="4 5">
    <name type="scientific">Escallonia herrerae</name>
    <dbReference type="NCBI Taxonomy" id="1293975"/>
    <lineage>
        <taxon>Eukaryota</taxon>
        <taxon>Viridiplantae</taxon>
        <taxon>Streptophyta</taxon>
        <taxon>Embryophyta</taxon>
        <taxon>Tracheophyta</taxon>
        <taxon>Spermatophyta</taxon>
        <taxon>Magnoliopsida</taxon>
        <taxon>eudicotyledons</taxon>
        <taxon>Gunneridae</taxon>
        <taxon>Pentapetalae</taxon>
        <taxon>asterids</taxon>
        <taxon>campanulids</taxon>
        <taxon>Escalloniales</taxon>
        <taxon>Escalloniaceae</taxon>
        <taxon>Escallonia</taxon>
    </lineage>
</organism>
<evidence type="ECO:0000256" key="2">
    <source>
        <dbReference type="SAM" id="MobiDB-lite"/>
    </source>
</evidence>
<dbReference type="SUPFAM" id="SSF53383">
    <property type="entry name" value="PLP-dependent transferases"/>
    <property type="match status" value="1"/>
</dbReference>
<feature type="region of interest" description="Disordered" evidence="2">
    <location>
        <begin position="1"/>
        <end position="25"/>
    </location>
</feature>
<dbReference type="PANTHER" id="PTHR43586:SF8">
    <property type="entry name" value="CYSTEINE DESULFURASE 1, CHLOROPLASTIC"/>
    <property type="match status" value="1"/>
</dbReference>
<comment type="caution">
    <text evidence="4">The sequence shown here is derived from an EMBL/GenBank/DDBJ whole genome shotgun (WGS) entry which is preliminary data.</text>
</comment>
<reference evidence="4" key="1">
    <citation type="submission" date="2022-12" db="EMBL/GenBank/DDBJ databases">
        <title>Draft genome assemblies for two species of Escallonia (Escalloniales).</title>
        <authorList>
            <person name="Chanderbali A."/>
            <person name="Dervinis C."/>
            <person name="Anghel I."/>
            <person name="Soltis D."/>
            <person name="Soltis P."/>
            <person name="Zapata F."/>
        </authorList>
    </citation>
    <scope>NUCLEOTIDE SEQUENCE</scope>
    <source>
        <strain evidence="4">UCBG64.0493</strain>
        <tissue evidence="4">Leaf</tissue>
    </source>
</reference>
<dbReference type="AlphaFoldDB" id="A0AA88V5Y0"/>
<dbReference type="Gene3D" id="3.40.640.10">
    <property type="entry name" value="Type I PLP-dependent aspartate aminotransferase-like (Major domain)"/>
    <property type="match status" value="1"/>
</dbReference>
<dbReference type="EMBL" id="JAVXUP010002597">
    <property type="protein sequence ID" value="KAK3002422.1"/>
    <property type="molecule type" value="Genomic_DNA"/>
</dbReference>
<keyword evidence="1" id="KW-0663">Pyridoxal phosphate</keyword>
<evidence type="ECO:0000259" key="3">
    <source>
        <dbReference type="Pfam" id="PF00266"/>
    </source>
</evidence>
<feature type="compositionally biased region" description="Polar residues" evidence="2">
    <location>
        <begin position="11"/>
        <end position="25"/>
    </location>
</feature>
<dbReference type="PANTHER" id="PTHR43586">
    <property type="entry name" value="CYSTEINE DESULFURASE"/>
    <property type="match status" value="1"/>
</dbReference>
<dbReference type="InterPro" id="IPR015424">
    <property type="entry name" value="PyrdxlP-dep_Trfase"/>
</dbReference>
<dbReference type="InterPro" id="IPR000192">
    <property type="entry name" value="Aminotrans_V_dom"/>
</dbReference>
<evidence type="ECO:0000313" key="5">
    <source>
        <dbReference type="Proteomes" id="UP001188597"/>
    </source>
</evidence>
<name>A0AA88V5Y0_9ASTE</name>
<evidence type="ECO:0000313" key="4">
    <source>
        <dbReference type="EMBL" id="KAK3002422.1"/>
    </source>
</evidence>
<evidence type="ECO:0000256" key="1">
    <source>
        <dbReference type="ARBA" id="ARBA00022898"/>
    </source>
</evidence>